<reference evidence="2" key="1">
    <citation type="submission" date="2024-06" db="EMBL/GenBank/DDBJ databases">
        <title>Genome Sequence of an extremely halophilic archaeon isolated from Permian era halite, Salado Formation, Carlsbad, New Mexico: Halobacterium sp. strain NMX12-1.</title>
        <authorList>
            <person name="Sotoa L."/>
            <person name="DasSarma P."/>
            <person name="Anton B.P."/>
            <person name="Vincze T."/>
            <person name="Verma I."/>
            <person name="Eralp B."/>
            <person name="Powers D.W."/>
            <person name="Dozier B.L."/>
            <person name="Roberts R.J."/>
            <person name="DasSarma S."/>
        </authorList>
    </citation>
    <scope>NUCLEOTIDE SEQUENCE</scope>
    <source>
        <strain evidence="2">NMX12-1</strain>
    </source>
</reference>
<dbReference type="GeneID" id="91108273"/>
<dbReference type="EMBL" id="CP159204">
    <property type="protein sequence ID" value="XCF17175.1"/>
    <property type="molecule type" value="Genomic_DNA"/>
</dbReference>
<proteinExistence type="predicted"/>
<name>A0AAU8CGJ9_9EURY</name>
<feature type="compositionally biased region" description="Acidic residues" evidence="1">
    <location>
        <begin position="54"/>
        <end position="68"/>
    </location>
</feature>
<dbReference type="RefSeq" id="WP_353634790.1">
    <property type="nucleotide sequence ID" value="NZ_CP159204.1"/>
</dbReference>
<organism evidence="2">
    <name type="scientific">Halobacterium sp. NMX12-1</name>
    <dbReference type="NCBI Taxonomy" id="3166650"/>
    <lineage>
        <taxon>Archaea</taxon>
        <taxon>Methanobacteriati</taxon>
        <taxon>Methanobacteriota</taxon>
        <taxon>Stenosarchaea group</taxon>
        <taxon>Halobacteria</taxon>
        <taxon>Halobacteriales</taxon>
        <taxon>Halobacteriaceae</taxon>
        <taxon>Halobacterium</taxon>
    </lineage>
</organism>
<sequence>MRQLDTCDFCADAADGVYEVVPASVAGESRRLALCADCRATLQSVVDPLLDAAPEAESESESESDPEPNPDRDQRDDADADTSKSADSAAESGDDEDGIVIESGSGDKQEGAEDAEDADDGQAERRPSGYGQVIRLLQNRDGAMPREDLRALATNAYDLGGREFEDAVEAAVENGDVEESPDGLRTT</sequence>
<accession>A0AAU8CGJ9</accession>
<evidence type="ECO:0000313" key="2">
    <source>
        <dbReference type="EMBL" id="XCF17175.1"/>
    </source>
</evidence>
<feature type="region of interest" description="Disordered" evidence="1">
    <location>
        <begin position="49"/>
        <end position="133"/>
    </location>
</feature>
<dbReference type="KEGG" id="hanx:ABSL23_03950"/>
<dbReference type="AlphaFoldDB" id="A0AAU8CGJ9"/>
<feature type="compositionally biased region" description="Acidic residues" evidence="1">
    <location>
        <begin position="112"/>
        <end position="121"/>
    </location>
</feature>
<feature type="compositionally biased region" description="Basic and acidic residues" evidence="1">
    <location>
        <begin position="69"/>
        <end position="84"/>
    </location>
</feature>
<protein>
    <submittedName>
        <fullName evidence="2">Uncharacterized protein</fullName>
    </submittedName>
</protein>
<gene>
    <name evidence="2" type="ORF">ABSL23_03950</name>
</gene>
<evidence type="ECO:0000256" key="1">
    <source>
        <dbReference type="SAM" id="MobiDB-lite"/>
    </source>
</evidence>